<sequence length="73" mass="8883">MVLNPTKHPSYIAFELSRLFYPCRLKAYPYSVYTQKRGSIYSQCKFRMLLPRTRRICNFHVGDRFDQSETHYR</sequence>
<dbReference type="HOGENOM" id="CLU_2704557_0_0_1"/>
<dbReference type="EMBL" id="FQ790360">
    <property type="protein sequence ID" value="CCD56411.1"/>
    <property type="molecule type" value="Genomic_DNA"/>
</dbReference>
<dbReference type="AlphaFoldDB" id="G2YXR3"/>
<protein>
    <submittedName>
        <fullName evidence="1">Uncharacterized protein</fullName>
    </submittedName>
</protein>
<organism evidence="1 2">
    <name type="scientific">Botryotinia fuckeliana (strain T4)</name>
    <name type="common">Noble rot fungus</name>
    <name type="synonym">Botrytis cinerea</name>
    <dbReference type="NCBI Taxonomy" id="999810"/>
    <lineage>
        <taxon>Eukaryota</taxon>
        <taxon>Fungi</taxon>
        <taxon>Dikarya</taxon>
        <taxon>Ascomycota</taxon>
        <taxon>Pezizomycotina</taxon>
        <taxon>Leotiomycetes</taxon>
        <taxon>Helotiales</taxon>
        <taxon>Sclerotiniaceae</taxon>
        <taxon>Botrytis</taxon>
    </lineage>
</organism>
<proteinExistence type="predicted"/>
<dbReference type="Proteomes" id="UP000008177">
    <property type="component" value="Unplaced contigs"/>
</dbReference>
<reference evidence="2" key="1">
    <citation type="journal article" date="2011" name="PLoS Genet.">
        <title>Genomic analysis of the necrotrophic fungal pathogens Sclerotinia sclerotiorum and Botrytis cinerea.</title>
        <authorList>
            <person name="Amselem J."/>
            <person name="Cuomo C.A."/>
            <person name="van Kan J.A."/>
            <person name="Viaud M."/>
            <person name="Benito E.P."/>
            <person name="Couloux A."/>
            <person name="Coutinho P.M."/>
            <person name="de Vries R.P."/>
            <person name="Dyer P.S."/>
            <person name="Fillinger S."/>
            <person name="Fournier E."/>
            <person name="Gout L."/>
            <person name="Hahn M."/>
            <person name="Kohn L."/>
            <person name="Lapalu N."/>
            <person name="Plummer K.M."/>
            <person name="Pradier J.M."/>
            <person name="Quevillon E."/>
            <person name="Sharon A."/>
            <person name="Simon A."/>
            <person name="ten Have A."/>
            <person name="Tudzynski B."/>
            <person name="Tudzynski P."/>
            <person name="Wincker P."/>
            <person name="Andrew M."/>
            <person name="Anthouard V."/>
            <person name="Beever R.E."/>
            <person name="Beffa R."/>
            <person name="Benoit I."/>
            <person name="Bouzid O."/>
            <person name="Brault B."/>
            <person name="Chen Z."/>
            <person name="Choquer M."/>
            <person name="Collemare J."/>
            <person name="Cotton P."/>
            <person name="Danchin E.G."/>
            <person name="Da Silva C."/>
            <person name="Gautier A."/>
            <person name="Giraud C."/>
            <person name="Giraud T."/>
            <person name="Gonzalez C."/>
            <person name="Grossetete S."/>
            <person name="Guldener U."/>
            <person name="Henrissat B."/>
            <person name="Howlett B.J."/>
            <person name="Kodira C."/>
            <person name="Kretschmer M."/>
            <person name="Lappartient A."/>
            <person name="Leroch M."/>
            <person name="Levis C."/>
            <person name="Mauceli E."/>
            <person name="Neuveglise C."/>
            <person name="Oeser B."/>
            <person name="Pearson M."/>
            <person name="Poulain J."/>
            <person name="Poussereau N."/>
            <person name="Quesneville H."/>
            <person name="Rascle C."/>
            <person name="Schumacher J."/>
            <person name="Segurens B."/>
            <person name="Sexton A."/>
            <person name="Silva E."/>
            <person name="Sirven C."/>
            <person name="Soanes D.M."/>
            <person name="Talbot N.J."/>
            <person name="Templeton M."/>
            <person name="Yandava C."/>
            <person name="Yarden O."/>
            <person name="Zeng Q."/>
            <person name="Rollins J.A."/>
            <person name="Lebrun M.H."/>
            <person name="Dickman M."/>
        </authorList>
    </citation>
    <scope>NUCLEOTIDE SEQUENCE [LARGE SCALE GENOMIC DNA]</scope>
    <source>
        <strain evidence="2">T4</strain>
    </source>
</reference>
<evidence type="ECO:0000313" key="2">
    <source>
        <dbReference type="Proteomes" id="UP000008177"/>
    </source>
</evidence>
<dbReference type="InParanoid" id="G2YXR3"/>
<gene>
    <name evidence="1" type="ORF">BofuT4_uP145800.1</name>
</gene>
<name>G2YXR3_BOTF4</name>
<evidence type="ECO:0000313" key="1">
    <source>
        <dbReference type="EMBL" id="CCD56411.1"/>
    </source>
</evidence>
<accession>G2YXR3</accession>